<dbReference type="GO" id="GO:0017000">
    <property type="term" value="P:antibiotic biosynthetic process"/>
    <property type="evidence" value="ECO:0007669"/>
    <property type="project" value="InterPro"/>
</dbReference>
<dbReference type="Gene3D" id="3.60.20.10">
    <property type="entry name" value="Glutamine Phosphoribosylpyrophosphate, subunit 1, domain 1"/>
    <property type="match status" value="1"/>
</dbReference>
<organism evidence="7 8">
    <name type="scientific">Tistrella mobilis</name>
    <dbReference type="NCBI Taxonomy" id="171437"/>
    <lineage>
        <taxon>Bacteria</taxon>
        <taxon>Pseudomonadati</taxon>
        <taxon>Pseudomonadota</taxon>
        <taxon>Alphaproteobacteria</taxon>
        <taxon>Geminicoccales</taxon>
        <taxon>Geminicoccaceae</taxon>
        <taxon>Tistrella</taxon>
    </lineage>
</organism>
<dbReference type="Gene3D" id="1.10.439.10">
    <property type="entry name" value="Penicillin Amidohydrolase, domain 1"/>
    <property type="match status" value="1"/>
</dbReference>
<evidence type="ECO:0000256" key="4">
    <source>
        <dbReference type="ARBA" id="ARBA00023145"/>
    </source>
</evidence>
<dbReference type="InterPro" id="IPR002692">
    <property type="entry name" value="S45"/>
</dbReference>
<feature type="chain" id="PRO_5007836523" description="Penicillin acylase family protein" evidence="6">
    <location>
        <begin position="39"/>
        <end position="785"/>
    </location>
</feature>
<dbReference type="RefSeq" id="WP_062768506.1">
    <property type="nucleotide sequence ID" value="NZ_CP121045.1"/>
</dbReference>
<proteinExistence type="inferred from homology"/>
<evidence type="ECO:0000256" key="1">
    <source>
        <dbReference type="ARBA" id="ARBA00006586"/>
    </source>
</evidence>
<dbReference type="GO" id="GO:0016811">
    <property type="term" value="F:hydrolase activity, acting on carbon-nitrogen (but not peptide) bonds, in linear amides"/>
    <property type="evidence" value="ECO:0007669"/>
    <property type="project" value="InterPro"/>
</dbReference>
<dbReference type="PANTHER" id="PTHR34218">
    <property type="entry name" value="PEPTIDASE S45 PENICILLIN AMIDASE"/>
    <property type="match status" value="1"/>
</dbReference>
<dbReference type="Proteomes" id="UP000075787">
    <property type="component" value="Unassembled WGS sequence"/>
</dbReference>
<dbReference type="InterPro" id="IPR043146">
    <property type="entry name" value="Penicillin_amidase_N_B-knob"/>
</dbReference>
<accession>A0A162K1W7</accession>
<dbReference type="PANTHER" id="PTHR34218:SF3">
    <property type="entry name" value="ACYL-HOMOSERINE LACTONE ACYLASE PVDQ"/>
    <property type="match status" value="1"/>
</dbReference>
<dbReference type="InterPro" id="IPR014395">
    <property type="entry name" value="Pen/GL7ACA/AHL_acylase"/>
</dbReference>
<dbReference type="InterPro" id="IPR043147">
    <property type="entry name" value="Penicillin_amidase_A-knob"/>
</dbReference>
<dbReference type="GeneID" id="97241434"/>
<name>A0A162K1W7_9PROT</name>
<dbReference type="InterPro" id="IPR029055">
    <property type="entry name" value="Ntn_hydrolases_N"/>
</dbReference>
<comment type="similarity">
    <text evidence="1">Belongs to the peptidase S45 family.</text>
</comment>
<dbReference type="Gene3D" id="1.10.1400.10">
    <property type="match status" value="1"/>
</dbReference>
<keyword evidence="4" id="KW-0865">Zymogen</keyword>
<evidence type="ECO:0000313" key="8">
    <source>
        <dbReference type="Proteomes" id="UP000075787"/>
    </source>
</evidence>
<evidence type="ECO:0000256" key="2">
    <source>
        <dbReference type="ARBA" id="ARBA00022729"/>
    </source>
</evidence>
<keyword evidence="2 6" id="KW-0732">Signal</keyword>
<dbReference type="Gene3D" id="2.30.120.10">
    <property type="match status" value="1"/>
</dbReference>
<evidence type="ECO:0000256" key="5">
    <source>
        <dbReference type="PIRSR" id="PIRSR001227-1"/>
    </source>
</evidence>
<evidence type="ECO:0000313" key="7">
    <source>
        <dbReference type="EMBL" id="KYO50311.1"/>
    </source>
</evidence>
<feature type="signal peptide" evidence="6">
    <location>
        <begin position="1"/>
        <end position="38"/>
    </location>
</feature>
<dbReference type="EMBL" id="LPZR01000202">
    <property type="protein sequence ID" value="KYO50311.1"/>
    <property type="molecule type" value="Genomic_DNA"/>
</dbReference>
<comment type="caution">
    <text evidence="7">The sequence shown here is derived from an EMBL/GenBank/DDBJ whole genome shotgun (WGS) entry which is preliminary data.</text>
</comment>
<evidence type="ECO:0008006" key="9">
    <source>
        <dbReference type="Google" id="ProtNLM"/>
    </source>
</evidence>
<evidence type="ECO:0000256" key="3">
    <source>
        <dbReference type="ARBA" id="ARBA00022801"/>
    </source>
</evidence>
<keyword evidence="3" id="KW-0378">Hydrolase</keyword>
<dbReference type="AlphaFoldDB" id="A0A162K1W7"/>
<dbReference type="InterPro" id="IPR023343">
    <property type="entry name" value="Penicillin_amidase_dom1"/>
</dbReference>
<feature type="active site" description="Nucleophile" evidence="5">
    <location>
        <position position="266"/>
    </location>
</feature>
<dbReference type="Pfam" id="PF01804">
    <property type="entry name" value="Penicil_amidase"/>
    <property type="match status" value="1"/>
</dbReference>
<reference evidence="7 8" key="1">
    <citation type="submission" date="2015-12" db="EMBL/GenBank/DDBJ databases">
        <title>Genome sequence of Tistrella mobilis MCCC 1A02139.</title>
        <authorList>
            <person name="Lu L."/>
            <person name="Lai Q."/>
            <person name="Shao Z."/>
            <person name="Qian P."/>
        </authorList>
    </citation>
    <scope>NUCLEOTIDE SEQUENCE [LARGE SCALE GENOMIC DNA]</scope>
    <source>
        <strain evidence="7 8">MCCC 1A02139</strain>
    </source>
</reference>
<dbReference type="SUPFAM" id="SSF56235">
    <property type="entry name" value="N-terminal nucleophile aminohydrolases (Ntn hydrolases)"/>
    <property type="match status" value="1"/>
</dbReference>
<protein>
    <recommendedName>
        <fullName evidence="9">Penicillin acylase family protein</fullName>
    </recommendedName>
</protein>
<dbReference type="PIRSF" id="PIRSF001227">
    <property type="entry name" value="Pen_acylase"/>
    <property type="match status" value="1"/>
</dbReference>
<dbReference type="OrthoDB" id="9760084at2"/>
<evidence type="ECO:0000256" key="6">
    <source>
        <dbReference type="SAM" id="SignalP"/>
    </source>
</evidence>
<gene>
    <name evidence="7" type="ORF">AUP44_13715</name>
</gene>
<sequence>MTDRSTAPARRRRPFRRPAGRRARTFAALAALILPGCAALDPKPVTVDQRIAAFPTTGLDLERPVTLRWSDEQVPFIEAETDRDLAYTLGLVHAHLRLAQISLMKRVSQGRLSEMGGPVANDIDHALRILGFGRGSAATAQALAPDTRIWVEAFVKGLNDYQDRLARAGGPWPPEFGLLGIRAEPWTVEDILTIGRLAGTDINWLAWAGLLRERARNGPQDPRWRETWARATDAGHGSVVSFPTNETHARLERLLTELAGLSRTGSNSVAVSGQMTESGSAIIANDPHLGMSLPNFWLLAGMRSPSYQAVGMMPPGLPFVAVGRSPWLAWGGTNMRALSSELYDVSALPADAFRTETHTIRTRFWFDKTVTVRVSPYGPVVSDSEMIPSRPGEAIALRWLGHDVSDEIGALLGAMRARTGEEFRAAFAGRYAVSAQNMLWVDTDGHVGQVLAARLPVRPDGIPQDLVARAGDPDRDWARFVDAGELPAARDPAAGFLASANNRPTDTDRLVPIGLFFSADERVRRLQSVVRDTAPVSVDDLKRLQQDVTSDFAEALAAMLAAAARDAGVAGNHRSLELITGWDGAYAADAAAPVAFEVLLSRVAAGVYGGAEATDGRFAFASSWTQLNRYLATDLVALPEAERRRILEDGLTAADAALDDYPAWGDMHRLRLSHLLGQAPVIGSFFTYGDWPVGGSRETPMKTAHDLVEELHAARYGAQSRHVSDMGDPDANWFVLLGGQDGWLGSSTFADQVPLWRGGDYLKLPLTPPAVAERFPRRLDLTPEG</sequence>